<reference evidence="15 16" key="1">
    <citation type="submission" date="2019-09" db="EMBL/GenBank/DDBJ databases">
        <title>Draft genome sequence of Bacillus sp. JC-7.</title>
        <authorList>
            <person name="Tanaka N."/>
            <person name="Shiwa Y."/>
            <person name="Fujita N."/>
            <person name="Tanasupawat S."/>
        </authorList>
    </citation>
    <scope>NUCLEOTIDE SEQUENCE [LARGE SCALE GENOMIC DNA]</scope>
    <source>
        <strain evidence="15 16">JC-7</strain>
    </source>
</reference>
<evidence type="ECO:0000256" key="10">
    <source>
        <dbReference type="ARBA" id="ARBA00025699"/>
    </source>
</evidence>
<dbReference type="NCBIfam" id="TIGR00046">
    <property type="entry name" value="RsmE family RNA methyltransferase"/>
    <property type="match status" value="1"/>
</dbReference>
<keyword evidence="6 12" id="KW-0698">rRNA processing</keyword>
<evidence type="ECO:0000256" key="11">
    <source>
        <dbReference type="ARBA" id="ARBA00047944"/>
    </source>
</evidence>
<comment type="subcellular location">
    <subcellularLocation>
        <location evidence="1 12">Cytoplasm</location>
    </subcellularLocation>
</comment>
<evidence type="ECO:0000256" key="8">
    <source>
        <dbReference type="ARBA" id="ARBA00022679"/>
    </source>
</evidence>
<dbReference type="Proteomes" id="UP000391919">
    <property type="component" value="Unassembled WGS sequence"/>
</dbReference>
<dbReference type="PANTHER" id="PTHR30027:SF3">
    <property type="entry name" value="16S RRNA (URACIL(1498)-N(3))-METHYLTRANSFERASE"/>
    <property type="match status" value="1"/>
</dbReference>
<organism evidence="15 16">
    <name type="scientific">Weizmannia acidilactici</name>
    <dbReference type="NCBI Taxonomy" id="2607726"/>
    <lineage>
        <taxon>Bacteria</taxon>
        <taxon>Bacillati</taxon>
        <taxon>Bacillota</taxon>
        <taxon>Bacilli</taxon>
        <taxon>Bacillales</taxon>
        <taxon>Bacillaceae</taxon>
        <taxon>Heyndrickxia</taxon>
    </lineage>
</organism>
<evidence type="ECO:0000256" key="12">
    <source>
        <dbReference type="PIRNR" id="PIRNR015601"/>
    </source>
</evidence>
<dbReference type="SUPFAM" id="SSF75217">
    <property type="entry name" value="alpha/beta knot"/>
    <property type="match status" value="1"/>
</dbReference>
<dbReference type="Pfam" id="PF20260">
    <property type="entry name" value="PUA_4"/>
    <property type="match status" value="1"/>
</dbReference>
<dbReference type="SUPFAM" id="SSF88697">
    <property type="entry name" value="PUA domain-like"/>
    <property type="match status" value="1"/>
</dbReference>
<evidence type="ECO:0000256" key="7">
    <source>
        <dbReference type="ARBA" id="ARBA00022603"/>
    </source>
</evidence>
<dbReference type="CDD" id="cd18084">
    <property type="entry name" value="RsmE-like"/>
    <property type="match status" value="1"/>
</dbReference>
<dbReference type="PANTHER" id="PTHR30027">
    <property type="entry name" value="RIBOSOMAL RNA SMALL SUBUNIT METHYLTRANSFERASE E"/>
    <property type="match status" value="1"/>
</dbReference>
<evidence type="ECO:0000256" key="3">
    <source>
        <dbReference type="ARBA" id="ARBA00012328"/>
    </source>
</evidence>
<dbReference type="NCBIfam" id="NF008691">
    <property type="entry name" value="PRK11713.1-4"/>
    <property type="match status" value="1"/>
</dbReference>
<dbReference type="AlphaFoldDB" id="A0A5J4JCV2"/>
<dbReference type="InterPro" id="IPR029028">
    <property type="entry name" value="Alpha/beta_knot_MTases"/>
</dbReference>
<dbReference type="NCBIfam" id="NF008692">
    <property type="entry name" value="PRK11713.1-5"/>
    <property type="match status" value="1"/>
</dbReference>
<evidence type="ECO:0000256" key="1">
    <source>
        <dbReference type="ARBA" id="ARBA00004496"/>
    </source>
</evidence>
<keyword evidence="16" id="KW-1185">Reference proteome</keyword>
<keyword evidence="8 12" id="KW-0808">Transferase</keyword>
<dbReference type="EC" id="2.1.1.193" evidence="3 12"/>
<evidence type="ECO:0000256" key="2">
    <source>
        <dbReference type="ARBA" id="ARBA00005528"/>
    </source>
</evidence>
<dbReference type="GO" id="GO:0070475">
    <property type="term" value="P:rRNA base methylation"/>
    <property type="evidence" value="ECO:0007669"/>
    <property type="project" value="TreeGrafter"/>
</dbReference>
<sequence>MQRYFLKQFYHGEQEVRLQGEVYHHIAHVMRMSEGSRFYCVFLDEKACICEIKKITSDTVIARIVGWENAQKELPVHITVASGLPKADKLEWVIQKGTELGADQFLPFIAERSVVKWDAKKEAKKRERWKKIALEAAEQSHRNHLPDVSSPVSFKKLLEESRTYKHKLVAFEESAKLGERRRFAEALSKMAEGDNVLMVFGPEGGLSPGEVRLLEESGFETCGLGPRILRAETAPLYALAAISYHFELMR</sequence>
<dbReference type="PIRSF" id="PIRSF015601">
    <property type="entry name" value="MTase_slr0722"/>
    <property type="match status" value="1"/>
</dbReference>
<evidence type="ECO:0000313" key="15">
    <source>
        <dbReference type="EMBL" id="GER69601.1"/>
    </source>
</evidence>
<dbReference type="InterPro" id="IPR015947">
    <property type="entry name" value="PUA-like_sf"/>
</dbReference>
<dbReference type="GO" id="GO:0070042">
    <property type="term" value="F:rRNA (uridine-N3-)-methyltransferase activity"/>
    <property type="evidence" value="ECO:0007669"/>
    <property type="project" value="TreeGrafter"/>
</dbReference>
<comment type="catalytic activity">
    <reaction evidence="11 12">
        <text>uridine(1498) in 16S rRNA + S-adenosyl-L-methionine = N(3)-methyluridine(1498) in 16S rRNA + S-adenosyl-L-homocysteine + H(+)</text>
        <dbReference type="Rhea" id="RHEA:42920"/>
        <dbReference type="Rhea" id="RHEA-COMP:10283"/>
        <dbReference type="Rhea" id="RHEA-COMP:10284"/>
        <dbReference type="ChEBI" id="CHEBI:15378"/>
        <dbReference type="ChEBI" id="CHEBI:57856"/>
        <dbReference type="ChEBI" id="CHEBI:59789"/>
        <dbReference type="ChEBI" id="CHEBI:65315"/>
        <dbReference type="ChEBI" id="CHEBI:74502"/>
        <dbReference type="EC" id="2.1.1.193"/>
    </reaction>
</comment>
<comment type="similarity">
    <text evidence="2 12">Belongs to the RNA methyltransferase RsmE family.</text>
</comment>
<dbReference type="RefSeq" id="WP_151679811.1">
    <property type="nucleotide sequence ID" value="NZ_BKZQ01000008.1"/>
</dbReference>
<feature type="domain" description="Ribosomal RNA small subunit methyltransferase E PUA-like" evidence="14">
    <location>
        <begin position="18"/>
        <end position="64"/>
    </location>
</feature>
<comment type="caution">
    <text evidence="15">The sequence shown here is derived from an EMBL/GenBank/DDBJ whole genome shotgun (WGS) entry which is preliminary data.</text>
</comment>
<keyword evidence="7 12" id="KW-0489">Methyltransferase</keyword>
<evidence type="ECO:0000256" key="9">
    <source>
        <dbReference type="ARBA" id="ARBA00022691"/>
    </source>
</evidence>
<evidence type="ECO:0000256" key="6">
    <source>
        <dbReference type="ARBA" id="ARBA00022552"/>
    </source>
</evidence>
<evidence type="ECO:0000313" key="16">
    <source>
        <dbReference type="Proteomes" id="UP000391919"/>
    </source>
</evidence>
<comment type="function">
    <text evidence="10 12">Specifically methylates the N3 position of the uracil ring of uridine 1498 (m3U1498) in 16S rRNA. Acts on the fully assembled 30S ribosomal subunit.</text>
</comment>
<proteinExistence type="inferred from homology"/>
<dbReference type="Gene3D" id="3.40.1280.10">
    <property type="match status" value="1"/>
</dbReference>
<dbReference type="InterPro" id="IPR006700">
    <property type="entry name" value="RsmE"/>
</dbReference>
<dbReference type="GO" id="GO:0005737">
    <property type="term" value="C:cytoplasm"/>
    <property type="evidence" value="ECO:0007669"/>
    <property type="project" value="UniProtKB-SubCell"/>
</dbReference>
<dbReference type="EMBL" id="BKZQ01000008">
    <property type="protein sequence ID" value="GER69601.1"/>
    <property type="molecule type" value="Genomic_DNA"/>
</dbReference>
<dbReference type="Pfam" id="PF04452">
    <property type="entry name" value="Methyltrans_RNA"/>
    <property type="match status" value="1"/>
</dbReference>
<keyword evidence="5 12" id="KW-0963">Cytoplasm</keyword>
<evidence type="ECO:0000259" key="13">
    <source>
        <dbReference type="Pfam" id="PF04452"/>
    </source>
</evidence>
<accession>A0A5J4JCV2</accession>
<name>A0A5J4JCV2_9BACI</name>
<evidence type="ECO:0000259" key="14">
    <source>
        <dbReference type="Pfam" id="PF20260"/>
    </source>
</evidence>
<evidence type="ECO:0000256" key="5">
    <source>
        <dbReference type="ARBA" id="ARBA00022490"/>
    </source>
</evidence>
<dbReference type="InterPro" id="IPR029026">
    <property type="entry name" value="tRNA_m1G_MTases_N"/>
</dbReference>
<protein>
    <recommendedName>
        <fullName evidence="4 12">Ribosomal RNA small subunit methyltransferase E</fullName>
        <ecNumber evidence="3 12">2.1.1.193</ecNumber>
    </recommendedName>
</protein>
<keyword evidence="9 12" id="KW-0949">S-adenosyl-L-methionine</keyword>
<gene>
    <name evidence="15" type="ORF">BpJC7_09040</name>
</gene>
<evidence type="ECO:0000256" key="4">
    <source>
        <dbReference type="ARBA" id="ARBA00013673"/>
    </source>
</evidence>
<dbReference type="InterPro" id="IPR046886">
    <property type="entry name" value="RsmE_MTase_dom"/>
</dbReference>
<dbReference type="InterPro" id="IPR046887">
    <property type="entry name" value="RsmE_PUA-like"/>
</dbReference>
<feature type="domain" description="Ribosomal RNA small subunit methyltransferase E methyltransferase" evidence="13">
    <location>
        <begin position="72"/>
        <end position="243"/>
    </location>
</feature>